<accession>A0AAE8ZPK9</accession>
<name>A0AAE8ZPK9_CAEBR</name>
<evidence type="ECO:0000313" key="1">
    <source>
        <dbReference type="EMBL" id="ULT80086.1"/>
    </source>
</evidence>
<reference evidence="1 2" key="1">
    <citation type="submission" date="2022-05" db="EMBL/GenBank/DDBJ databases">
        <title>Chromosome-level reference genomes for two strains of Caenorhabditis briggsae: an improved platform for comparative genomics.</title>
        <authorList>
            <person name="Stevens L."/>
            <person name="Andersen E.C."/>
        </authorList>
    </citation>
    <scope>NUCLEOTIDE SEQUENCE [LARGE SCALE GENOMIC DNA]</scope>
    <source>
        <strain evidence="1">QX1410_ONT</strain>
        <tissue evidence="1">Whole-organism</tissue>
    </source>
</reference>
<organism evidence="1 2">
    <name type="scientific">Caenorhabditis briggsae</name>
    <dbReference type="NCBI Taxonomy" id="6238"/>
    <lineage>
        <taxon>Eukaryota</taxon>
        <taxon>Metazoa</taxon>
        <taxon>Ecdysozoa</taxon>
        <taxon>Nematoda</taxon>
        <taxon>Chromadorea</taxon>
        <taxon>Rhabditida</taxon>
        <taxon>Rhabditina</taxon>
        <taxon>Rhabditomorpha</taxon>
        <taxon>Rhabditoidea</taxon>
        <taxon>Rhabditidae</taxon>
        <taxon>Peloderinae</taxon>
        <taxon>Caenorhabditis</taxon>
    </lineage>
</organism>
<dbReference type="Proteomes" id="UP000827892">
    <property type="component" value="Chromosome X"/>
</dbReference>
<dbReference type="EMBL" id="CP090896">
    <property type="protein sequence ID" value="ULT80086.1"/>
    <property type="molecule type" value="Genomic_DNA"/>
</dbReference>
<gene>
    <name evidence="1" type="ORF">L3Y34_010576</name>
</gene>
<evidence type="ECO:0000313" key="2">
    <source>
        <dbReference type="Proteomes" id="UP000827892"/>
    </source>
</evidence>
<dbReference type="AlphaFoldDB" id="A0AAE8ZPK9"/>
<proteinExistence type="predicted"/>
<protein>
    <submittedName>
        <fullName evidence="1">Uncharacterized protein</fullName>
    </submittedName>
</protein>
<sequence length="157" mass="18110">MQNSGNLKLILNLQELQSLFMTPEAPQMIENACSSHDLAPSQKIVIHSLRNKSSGDYKDNGCSRLNSGPSGYLFLLSSFVVRSVHRSQFRLSSIIKQNTRIRKHTKKQNPLRLINDIIRKMFYLPHVLCWLDKETFYYNKAVALEYMDLSNSMSQLD</sequence>